<comment type="caution">
    <text evidence="2">The sequence shown here is derived from an EMBL/GenBank/DDBJ whole genome shotgun (WGS) entry which is preliminary data.</text>
</comment>
<evidence type="ECO:0000313" key="3">
    <source>
        <dbReference type="Proteomes" id="UP001215598"/>
    </source>
</evidence>
<dbReference type="AlphaFoldDB" id="A0AAD7MPA3"/>
<dbReference type="PROSITE" id="PS51192">
    <property type="entry name" value="HELICASE_ATP_BIND_1"/>
    <property type="match status" value="1"/>
</dbReference>
<dbReference type="GO" id="GO:0003676">
    <property type="term" value="F:nucleic acid binding"/>
    <property type="evidence" value="ECO:0007669"/>
    <property type="project" value="InterPro"/>
</dbReference>
<dbReference type="Proteomes" id="UP001215598">
    <property type="component" value="Unassembled WGS sequence"/>
</dbReference>
<evidence type="ECO:0000259" key="1">
    <source>
        <dbReference type="PROSITE" id="PS51192"/>
    </source>
</evidence>
<feature type="non-terminal residue" evidence="2">
    <location>
        <position position="546"/>
    </location>
</feature>
<evidence type="ECO:0000313" key="2">
    <source>
        <dbReference type="EMBL" id="KAJ7726616.1"/>
    </source>
</evidence>
<gene>
    <name evidence="2" type="ORF">B0H16DRAFT_1222249</name>
</gene>
<dbReference type="InterPro" id="IPR011545">
    <property type="entry name" value="DEAD/DEAH_box_helicase_dom"/>
</dbReference>
<dbReference type="SUPFAM" id="SSF52540">
    <property type="entry name" value="P-loop containing nucleoside triphosphate hydrolases"/>
    <property type="match status" value="1"/>
</dbReference>
<keyword evidence="3" id="KW-1185">Reference proteome</keyword>
<name>A0AAD7MPA3_9AGAR</name>
<accession>A0AAD7MPA3</accession>
<dbReference type="Pfam" id="PF00270">
    <property type="entry name" value="DEAD"/>
    <property type="match status" value="1"/>
</dbReference>
<sequence length="546" mass="60947">QKFVWSFPEGYSLVRRILESTPVPYEPHDYQLEGICKSLDGVNLFTITPTGSGKTSYYIIYILVVLAVVTDPSLCPTATFPSNSCLLVICPTIPLQMEMALGLNPLAINSQTRDEARQRHEDLWMLARTKPNVILTGPDMADKHFLKSLLRSLFCRKSPRTRVCSKRTFDKVHPLNSWGASFRKDFGQMGFVKARLPEKHNPWILGSATVRTGRPFNSICQLLGLRDGNYHLIRCSCARPDVQILFCDLISPISGDSFPELDFILTENRPTVIFPKSISLAFRIYAYLLRTEAAKHPDKRVPCPNRIRMYNSLNFDSYNTETRELLKHDPTDDDYCQVVIGTDSLSVGVAMGVRMDAVLIGTIDDTDDLLQKLGRVNRTKLAGAIARGIVYVSAATRKLSQKAVDREETGASKAGEVLPDISIAPECKVTEVDKLYDNPDSDTPCTCAKCSALPPSLRPAACNCSGCIPENLPPIKAQARRAKAKAKPSTCLSKIQRAHGVSRLLDLRIEIWQVADQLKFWMFPRLVFLSDALITSILDNFFVLDT</sequence>
<feature type="domain" description="Helicase ATP-binding" evidence="1">
    <location>
        <begin position="35"/>
        <end position="209"/>
    </location>
</feature>
<feature type="non-terminal residue" evidence="2">
    <location>
        <position position="1"/>
    </location>
</feature>
<dbReference type="InterPro" id="IPR014001">
    <property type="entry name" value="Helicase_ATP-bd"/>
</dbReference>
<protein>
    <recommendedName>
        <fullName evidence="1">Helicase ATP-binding domain-containing protein</fullName>
    </recommendedName>
</protein>
<dbReference type="GO" id="GO:0005524">
    <property type="term" value="F:ATP binding"/>
    <property type="evidence" value="ECO:0007669"/>
    <property type="project" value="InterPro"/>
</dbReference>
<dbReference type="Gene3D" id="3.40.50.300">
    <property type="entry name" value="P-loop containing nucleotide triphosphate hydrolases"/>
    <property type="match status" value="2"/>
</dbReference>
<reference evidence="2" key="1">
    <citation type="submission" date="2023-03" db="EMBL/GenBank/DDBJ databases">
        <title>Massive genome expansion in bonnet fungi (Mycena s.s.) driven by repeated elements and novel gene families across ecological guilds.</title>
        <authorList>
            <consortium name="Lawrence Berkeley National Laboratory"/>
            <person name="Harder C.B."/>
            <person name="Miyauchi S."/>
            <person name="Viragh M."/>
            <person name="Kuo A."/>
            <person name="Thoen E."/>
            <person name="Andreopoulos B."/>
            <person name="Lu D."/>
            <person name="Skrede I."/>
            <person name="Drula E."/>
            <person name="Henrissat B."/>
            <person name="Morin E."/>
            <person name="Kohler A."/>
            <person name="Barry K."/>
            <person name="LaButti K."/>
            <person name="Morin E."/>
            <person name="Salamov A."/>
            <person name="Lipzen A."/>
            <person name="Mereny Z."/>
            <person name="Hegedus B."/>
            <person name="Baldrian P."/>
            <person name="Stursova M."/>
            <person name="Weitz H."/>
            <person name="Taylor A."/>
            <person name="Grigoriev I.V."/>
            <person name="Nagy L.G."/>
            <person name="Martin F."/>
            <person name="Kauserud H."/>
        </authorList>
    </citation>
    <scope>NUCLEOTIDE SEQUENCE</scope>
    <source>
        <strain evidence="2">CBHHK182m</strain>
    </source>
</reference>
<dbReference type="EMBL" id="JARKIB010000185">
    <property type="protein sequence ID" value="KAJ7726616.1"/>
    <property type="molecule type" value="Genomic_DNA"/>
</dbReference>
<proteinExistence type="predicted"/>
<organism evidence="2 3">
    <name type="scientific">Mycena metata</name>
    <dbReference type="NCBI Taxonomy" id="1033252"/>
    <lineage>
        <taxon>Eukaryota</taxon>
        <taxon>Fungi</taxon>
        <taxon>Dikarya</taxon>
        <taxon>Basidiomycota</taxon>
        <taxon>Agaricomycotina</taxon>
        <taxon>Agaricomycetes</taxon>
        <taxon>Agaricomycetidae</taxon>
        <taxon>Agaricales</taxon>
        <taxon>Marasmiineae</taxon>
        <taxon>Mycenaceae</taxon>
        <taxon>Mycena</taxon>
    </lineage>
</organism>
<dbReference type="InterPro" id="IPR027417">
    <property type="entry name" value="P-loop_NTPase"/>
</dbReference>